<organism evidence="2 3">
    <name type="scientific">Peptoclostridium acidaminophilum DSM 3953</name>
    <dbReference type="NCBI Taxonomy" id="1286171"/>
    <lineage>
        <taxon>Bacteria</taxon>
        <taxon>Bacillati</taxon>
        <taxon>Bacillota</taxon>
        <taxon>Clostridia</taxon>
        <taxon>Peptostreptococcales</taxon>
        <taxon>Peptoclostridiaceae</taxon>
        <taxon>Peptoclostridium</taxon>
    </lineage>
</organism>
<dbReference type="PROSITE" id="PS51257">
    <property type="entry name" value="PROKAR_LIPOPROTEIN"/>
    <property type="match status" value="1"/>
</dbReference>
<dbReference type="PATRIC" id="fig|1286171.3.peg.342"/>
<evidence type="ECO:0000313" key="2">
    <source>
        <dbReference type="EMBL" id="AHM55704.1"/>
    </source>
</evidence>
<dbReference type="EMBL" id="CP007452">
    <property type="protein sequence ID" value="AHM55704.1"/>
    <property type="molecule type" value="Genomic_DNA"/>
</dbReference>
<dbReference type="HOGENOM" id="CLU_117097_0_0_9"/>
<evidence type="ECO:0000256" key="1">
    <source>
        <dbReference type="SAM" id="SignalP"/>
    </source>
</evidence>
<dbReference type="KEGG" id="eac:EAL2_c04010"/>
<keyword evidence="1" id="KW-0732">Signal</keyword>
<evidence type="ECO:0000313" key="3">
    <source>
        <dbReference type="Proteomes" id="UP000019591"/>
    </source>
</evidence>
<accession>W8T1V4</accession>
<feature type="signal peptide" evidence="1">
    <location>
        <begin position="1"/>
        <end position="27"/>
    </location>
</feature>
<name>W8T1V4_PEPAC</name>
<dbReference type="AlphaFoldDB" id="W8T1V4"/>
<protein>
    <submittedName>
        <fullName evidence="2">Uncharacterized protein</fullName>
    </submittedName>
</protein>
<keyword evidence="3" id="KW-1185">Reference proteome</keyword>
<dbReference type="eggNOG" id="ENOG5032Y5Z">
    <property type="taxonomic scope" value="Bacteria"/>
</dbReference>
<gene>
    <name evidence="2" type="ORF">EAL2_c04010</name>
</gene>
<sequence length="163" mass="16914">MSLKNSKVKIPITIACIVAAMGCVAVAASGDAGTSDDPLVTKSYVDKKIEDISLYIDEKLSSGSQSTGSSSGPAAQEAIEVVEVESGDSIVLQAGSQIILRGGSGSIIDSKQGGIADLTQGIDLRKGYEAPANHLLMVPRSDGRGVYAKTDCIFMVMGKYEVK</sequence>
<reference evidence="2 3" key="1">
    <citation type="journal article" date="2014" name="Genome Announc.">
        <title>Complete Genome Sequence of Amino Acid-Utilizing Eubacterium acidaminophilum al-2 (DSM 3953).</title>
        <authorList>
            <person name="Poehlein A."/>
            <person name="Andreesen J.R."/>
            <person name="Daniel R."/>
        </authorList>
    </citation>
    <scope>NUCLEOTIDE SEQUENCE [LARGE SCALE GENOMIC DNA]</scope>
    <source>
        <strain evidence="2 3">DSM 3953</strain>
    </source>
</reference>
<dbReference type="STRING" id="1286171.EAL2_c04010"/>
<feature type="chain" id="PRO_5004912961" evidence="1">
    <location>
        <begin position="28"/>
        <end position="163"/>
    </location>
</feature>
<proteinExistence type="predicted"/>
<dbReference type="OrthoDB" id="2381664at2"/>
<dbReference type="Proteomes" id="UP000019591">
    <property type="component" value="Chromosome"/>
</dbReference>
<dbReference type="RefSeq" id="WP_025434742.1">
    <property type="nucleotide sequence ID" value="NZ_CP007452.1"/>
</dbReference>